<evidence type="ECO:0000313" key="9">
    <source>
        <dbReference type="Proteomes" id="UP000075324"/>
    </source>
</evidence>
<evidence type="ECO:0000256" key="6">
    <source>
        <dbReference type="ARBA" id="ARBA00048531"/>
    </source>
</evidence>
<dbReference type="InterPro" id="IPR005860">
    <property type="entry name" value="CobD"/>
</dbReference>
<dbReference type="EC" id="4.1.1.81" evidence="3"/>
<protein>
    <recommendedName>
        <fullName evidence="3">threonine-phosphate decarboxylase</fullName>
        <ecNumber evidence="3">4.1.1.81</ecNumber>
    </recommendedName>
    <alternativeName>
        <fullName evidence="5">L-threonine-O-3-phosphate decarboxylase</fullName>
    </alternativeName>
</protein>
<organism evidence="8 9">
    <name type="scientific">Parageobacillus toebii</name>
    <dbReference type="NCBI Taxonomy" id="153151"/>
    <lineage>
        <taxon>Bacteria</taxon>
        <taxon>Bacillati</taxon>
        <taxon>Bacillota</taxon>
        <taxon>Bacilli</taxon>
        <taxon>Bacillales</taxon>
        <taxon>Anoxybacillaceae</taxon>
        <taxon>Parageobacillus</taxon>
    </lineage>
</organism>
<accession>A0A150N548</accession>
<dbReference type="InterPro" id="IPR015422">
    <property type="entry name" value="PyrdxlP-dep_Trfase_small"/>
</dbReference>
<dbReference type="Pfam" id="PF00155">
    <property type="entry name" value="Aminotran_1_2"/>
    <property type="match status" value="1"/>
</dbReference>
<dbReference type="CDD" id="cd00609">
    <property type="entry name" value="AAT_like"/>
    <property type="match status" value="1"/>
</dbReference>
<keyword evidence="4" id="KW-0169">Cobalamin biosynthesis</keyword>
<evidence type="ECO:0000313" key="8">
    <source>
        <dbReference type="EMBL" id="KYD31840.1"/>
    </source>
</evidence>
<name>A0A150N548_9BACL</name>
<evidence type="ECO:0000256" key="2">
    <source>
        <dbReference type="ARBA" id="ARBA00004953"/>
    </source>
</evidence>
<dbReference type="AlphaFoldDB" id="A0A150N548"/>
<comment type="function">
    <text evidence="1">Decarboxylates L-threonine-O-3-phosphate to yield (R)-1-amino-2-propanol O-2-phosphate, the precursor for the linkage between the nucleotide loop and the corrin ring in cobalamin.</text>
</comment>
<dbReference type="NCBIfam" id="TIGR01140">
    <property type="entry name" value="L_thr_O3P_dcar"/>
    <property type="match status" value="1"/>
</dbReference>
<dbReference type="Gene3D" id="3.90.1150.10">
    <property type="entry name" value="Aspartate Aminotransferase, domain 1"/>
    <property type="match status" value="1"/>
</dbReference>
<dbReference type="Gene3D" id="3.40.640.10">
    <property type="entry name" value="Type I PLP-dependent aspartate aminotransferase-like (Major domain)"/>
    <property type="match status" value="1"/>
</dbReference>
<dbReference type="InterPro" id="IPR015424">
    <property type="entry name" value="PyrdxlP-dep_Trfase"/>
</dbReference>
<dbReference type="GO" id="GO:0048472">
    <property type="term" value="F:threonine-phosphate decarboxylase activity"/>
    <property type="evidence" value="ECO:0007669"/>
    <property type="project" value="UniProtKB-EC"/>
</dbReference>
<evidence type="ECO:0000256" key="3">
    <source>
        <dbReference type="ARBA" id="ARBA00012285"/>
    </source>
</evidence>
<evidence type="ECO:0000256" key="4">
    <source>
        <dbReference type="ARBA" id="ARBA00022573"/>
    </source>
</evidence>
<dbReference type="GO" id="GO:0009236">
    <property type="term" value="P:cobalamin biosynthetic process"/>
    <property type="evidence" value="ECO:0007669"/>
    <property type="project" value="UniProtKB-UniPathway"/>
</dbReference>
<dbReference type="UniPathway" id="UPA00148"/>
<comment type="caution">
    <text evidence="8">The sequence shown here is derived from an EMBL/GenBank/DDBJ whole genome shotgun (WGS) entry which is preliminary data.</text>
</comment>
<comment type="catalytic activity">
    <reaction evidence="6">
        <text>O-phospho-L-threonine + H(+) = (R)-1-aminopropan-2-yl phosphate + CO2</text>
        <dbReference type="Rhea" id="RHEA:11492"/>
        <dbReference type="ChEBI" id="CHEBI:15378"/>
        <dbReference type="ChEBI" id="CHEBI:16526"/>
        <dbReference type="ChEBI" id="CHEBI:58563"/>
        <dbReference type="ChEBI" id="CHEBI:58675"/>
        <dbReference type="EC" id="4.1.1.81"/>
    </reaction>
</comment>
<evidence type="ECO:0000259" key="7">
    <source>
        <dbReference type="Pfam" id="PF00155"/>
    </source>
</evidence>
<reference evidence="8 9" key="1">
    <citation type="submission" date="2016-01" db="EMBL/GenBank/DDBJ databases">
        <title>Draft Genome Sequences of Seven Thermophilic Sporeformers Isolated from Foods.</title>
        <authorList>
            <person name="Berendsen E.M."/>
            <person name="Wells-Bennik M.H."/>
            <person name="Krawcyk A.O."/>
            <person name="De Jong A."/>
            <person name="Holsappel S."/>
            <person name="Eijlander R.T."/>
            <person name="Kuipers O.P."/>
        </authorList>
    </citation>
    <scope>NUCLEOTIDE SEQUENCE [LARGE SCALE GENOMIC DNA]</scope>
    <source>
        <strain evidence="8 9">B4110</strain>
    </source>
</reference>
<sequence>MNLPAHGANPRQLYEHLGIPIPETYVDFSVNTNPYVLPLSLWPKQADFCGWAMEYPDPDASLLVDLLARIEGIAPEQVLISNGASECIHLLGQLFSRKRIGIAEPTFSEYRRACEAHHCKIVSIVSNEESNWKYNLSELTTLLGDVDAFFLCHPNNPTGTVMTEEDLYALLVAAEKAETFVVIDEAFYHFWIEGFTALQWVNDFSHLIVLRSLTKIHHLAGARIGYMVANKEVIAQVKALQPPWSVSRLAQQLALHFLPMNEFVAQTKRMIASERERITMILSEYGYYVSPSVVNFYLLRLPNRSTEALLYHLLQKGIVPRHTMNFRGLDGHYLRLAVKTEEENDQLLHALRRWAQ</sequence>
<evidence type="ECO:0000256" key="5">
    <source>
        <dbReference type="ARBA" id="ARBA00029996"/>
    </source>
</evidence>
<gene>
    <name evidence="8" type="ORF">B4110_2396</name>
</gene>
<dbReference type="SUPFAM" id="SSF53383">
    <property type="entry name" value="PLP-dependent transferases"/>
    <property type="match status" value="1"/>
</dbReference>
<dbReference type="Proteomes" id="UP000075324">
    <property type="component" value="Unassembled WGS sequence"/>
</dbReference>
<dbReference type="GO" id="GO:0030170">
    <property type="term" value="F:pyridoxal phosphate binding"/>
    <property type="evidence" value="ECO:0007669"/>
    <property type="project" value="InterPro"/>
</dbReference>
<dbReference type="PANTHER" id="PTHR42885">
    <property type="entry name" value="HISTIDINOL-PHOSPHATE AMINOTRANSFERASE-RELATED"/>
    <property type="match status" value="1"/>
</dbReference>
<dbReference type="RefSeq" id="WP_015864338.1">
    <property type="nucleotide sequence ID" value="NZ_LQYW01000030.1"/>
</dbReference>
<keyword evidence="8" id="KW-0456">Lyase</keyword>
<dbReference type="InterPro" id="IPR015421">
    <property type="entry name" value="PyrdxlP-dep_Trfase_major"/>
</dbReference>
<dbReference type="PATRIC" id="fig|153151.4.peg.1862"/>
<proteinExistence type="predicted"/>
<evidence type="ECO:0000256" key="1">
    <source>
        <dbReference type="ARBA" id="ARBA00003444"/>
    </source>
</evidence>
<feature type="domain" description="Aminotransferase class I/classII large" evidence="7">
    <location>
        <begin position="25"/>
        <end position="351"/>
    </location>
</feature>
<comment type="pathway">
    <text evidence="2">Cofactor biosynthesis; adenosylcobalamin biosynthesis.</text>
</comment>
<dbReference type="InterPro" id="IPR004839">
    <property type="entry name" value="Aminotransferase_I/II_large"/>
</dbReference>
<dbReference type="EMBL" id="LQYW01000030">
    <property type="protein sequence ID" value="KYD31840.1"/>
    <property type="molecule type" value="Genomic_DNA"/>
</dbReference>